<evidence type="ECO:0000313" key="2">
    <source>
        <dbReference type="Proteomes" id="UP001596410"/>
    </source>
</evidence>
<name>A0ABW2ENM4_9BACI</name>
<comment type="caution">
    <text evidence="1">The sequence shown here is derived from an EMBL/GenBank/DDBJ whole genome shotgun (WGS) entry which is preliminary data.</text>
</comment>
<dbReference type="EMBL" id="JBHSZV010000033">
    <property type="protein sequence ID" value="MFC7062827.1"/>
    <property type="molecule type" value="Genomic_DNA"/>
</dbReference>
<evidence type="ECO:0000313" key="1">
    <source>
        <dbReference type="EMBL" id="MFC7062827.1"/>
    </source>
</evidence>
<proteinExistence type="predicted"/>
<accession>A0ABW2ENM4</accession>
<sequence>MSIGMSWNEVKRYIKRKGSDVDDDTAKAVAKAIEENNSKLESDIKSMIRREM</sequence>
<protein>
    <submittedName>
        <fullName evidence="1">Uncharacterized protein</fullName>
    </submittedName>
</protein>
<dbReference type="Proteomes" id="UP001596410">
    <property type="component" value="Unassembled WGS sequence"/>
</dbReference>
<keyword evidence="2" id="KW-1185">Reference proteome</keyword>
<reference evidence="2" key="1">
    <citation type="journal article" date="2019" name="Int. J. Syst. Evol. Microbiol.">
        <title>The Global Catalogue of Microorganisms (GCM) 10K type strain sequencing project: providing services to taxonomists for standard genome sequencing and annotation.</title>
        <authorList>
            <consortium name="The Broad Institute Genomics Platform"/>
            <consortium name="The Broad Institute Genome Sequencing Center for Infectious Disease"/>
            <person name="Wu L."/>
            <person name="Ma J."/>
        </authorList>
    </citation>
    <scope>NUCLEOTIDE SEQUENCE [LARGE SCALE GENOMIC DNA]</scope>
    <source>
        <strain evidence="2">CGMCC 4.1621</strain>
    </source>
</reference>
<organism evidence="1 2">
    <name type="scientific">Halobacillus seohaensis</name>
    <dbReference type="NCBI Taxonomy" id="447421"/>
    <lineage>
        <taxon>Bacteria</taxon>
        <taxon>Bacillati</taxon>
        <taxon>Bacillota</taxon>
        <taxon>Bacilli</taxon>
        <taxon>Bacillales</taxon>
        <taxon>Bacillaceae</taxon>
        <taxon>Halobacillus</taxon>
    </lineage>
</organism>
<gene>
    <name evidence="1" type="ORF">ACFQIC_13360</name>
</gene>